<keyword evidence="3 6" id="KW-0812">Transmembrane</keyword>
<gene>
    <name evidence="7" type="ORF">CFOLD11_18410</name>
</gene>
<dbReference type="Pfam" id="PF02653">
    <property type="entry name" value="BPD_transp_2"/>
    <property type="match status" value="1"/>
</dbReference>
<keyword evidence="2" id="KW-1003">Cell membrane</keyword>
<accession>A0A9W5Y1R0</accession>
<feature type="transmembrane region" description="Helical" evidence="6">
    <location>
        <begin position="125"/>
        <end position="146"/>
    </location>
</feature>
<organism evidence="7 8">
    <name type="scientific">Clostridium folliculivorans</name>
    <dbReference type="NCBI Taxonomy" id="2886038"/>
    <lineage>
        <taxon>Bacteria</taxon>
        <taxon>Bacillati</taxon>
        <taxon>Bacillota</taxon>
        <taxon>Clostridia</taxon>
        <taxon>Eubacteriales</taxon>
        <taxon>Clostridiaceae</taxon>
        <taxon>Clostridium</taxon>
    </lineage>
</organism>
<proteinExistence type="predicted"/>
<dbReference type="NCBIfam" id="NF008630">
    <property type="entry name" value="PRK11618.1"/>
    <property type="match status" value="1"/>
</dbReference>
<evidence type="ECO:0000313" key="8">
    <source>
        <dbReference type="Proteomes" id="UP001057868"/>
    </source>
</evidence>
<feature type="transmembrane region" description="Helical" evidence="6">
    <location>
        <begin position="167"/>
        <end position="191"/>
    </location>
</feature>
<evidence type="ECO:0000313" key="7">
    <source>
        <dbReference type="EMBL" id="GKU25015.1"/>
    </source>
</evidence>
<name>A0A9W5Y1R0_9CLOT</name>
<feature type="transmembrane region" description="Helical" evidence="6">
    <location>
        <begin position="302"/>
        <end position="323"/>
    </location>
</feature>
<dbReference type="AlphaFoldDB" id="A0A9W5Y1R0"/>
<dbReference type="EMBL" id="BQXY01000002">
    <property type="protein sequence ID" value="GKU25015.1"/>
    <property type="molecule type" value="Genomic_DNA"/>
</dbReference>
<evidence type="ECO:0000256" key="4">
    <source>
        <dbReference type="ARBA" id="ARBA00022989"/>
    </source>
</evidence>
<reference evidence="7" key="1">
    <citation type="journal article" date="2023" name="Int. J. Syst. Evol. Microbiol.">
        <title>&lt;i&gt;Clostridium folliculivorans&lt;/i&gt; sp. nov., isolated from soil samples of an organic paddy in Japan.</title>
        <authorList>
            <person name="Tazawa J."/>
            <person name="Kobayashi H."/>
            <person name="Tanizawa Y."/>
            <person name="Uchino A."/>
            <person name="Tanaka F."/>
            <person name="Urashima Y."/>
            <person name="Miura S."/>
            <person name="Sakamoto M."/>
            <person name="Ohkuma M."/>
            <person name="Tohno M."/>
        </authorList>
    </citation>
    <scope>NUCLEOTIDE SEQUENCE</scope>
    <source>
        <strain evidence="7">D1-1</strain>
    </source>
</reference>
<keyword evidence="8" id="KW-1185">Reference proteome</keyword>
<feature type="transmembrane region" description="Helical" evidence="6">
    <location>
        <begin position="263"/>
        <end position="282"/>
    </location>
</feature>
<sequence>MKMKAVNLAGIKPNQGNASIYATIALFILLFVAGGIKYDNFFSVQVFSNLLIDNSYLIALTIGETFTILTGGIDLSVGAMVAFVSMITGSLLQKGVNPIIVMIFVLFVGIVIGTTQGYLIQRFKLHPWIITLAGMFFARGAAYLISVDSISINNPMFSNIASFRIHLGQNAFVSINVIVSLLLVVAAIYILKYTKFGRNIYAIGGSENSAILMGLPVAKTKILVYTFSGFCSALGGLLYTIYTSSGYGLHCNGTEMDAIAASVIGGVILTGGFGSAIGPLFGVLTTGVIQNLIIFDGTLNSWWTKIAVGMLLFIFIALQRFIVIRNEKRKTVVT</sequence>
<protein>
    <submittedName>
        <fullName evidence="7">Sugar ABC transporter permease</fullName>
    </submittedName>
</protein>
<feature type="transmembrane region" description="Helical" evidence="6">
    <location>
        <begin position="222"/>
        <end position="242"/>
    </location>
</feature>
<dbReference type="PANTHER" id="PTHR32196">
    <property type="entry name" value="ABC TRANSPORTER PERMEASE PROTEIN YPHD-RELATED-RELATED"/>
    <property type="match status" value="1"/>
</dbReference>
<dbReference type="GO" id="GO:0005886">
    <property type="term" value="C:plasma membrane"/>
    <property type="evidence" value="ECO:0007669"/>
    <property type="project" value="UniProtKB-SubCell"/>
</dbReference>
<keyword evidence="4 6" id="KW-1133">Transmembrane helix</keyword>
<keyword evidence="5 6" id="KW-0472">Membrane</keyword>
<dbReference type="CDD" id="cd06579">
    <property type="entry name" value="TM_PBP1_transp_AraH_like"/>
    <property type="match status" value="1"/>
</dbReference>
<dbReference type="GO" id="GO:0022857">
    <property type="term" value="F:transmembrane transporter activity"/>
    <property type="evidence" value="ECO:0007669"/>
    <property type="project" value="InterPro"/>
</dbReference>
<evidence type="ECO:0000256" key="1">
    <source>
        <dbReference type="ARBA" id="ARBA00004651"/>
    </source>
</evidence>
<dbReference type="RefSeq" id="WP_261851986.1">
    <property type="nucleotide sequence ID" value="NZ_BQXY01000002.1"/>
</dbReference>
<evidence type="ECO:0000256" key="2">
    <source>
        <dbReference type="ARBA" id="ARBA00022475"/>
    </source>
</evidence>
<feature type="transmembrane region" description="Helical" evidence="6">
    <location>
        <begin position="56"/>
        <end position="87"/>
    </location>
</feature>
<evidence type="ECO:0000256" key="5">
    <source>
        <dbReference type="ARBA" id="ARBA00023136"/>
    </source>
</evidence>
<evidence type="ECO:0000256" key="3">
    <source>
        <dbReference type="ARBA" id="ARBA00022692"/>
    </source>
</evidence>
<dbReference type="PANTHER" id="PTHR32196:SF63">
    <property type="entry name" value="INNER MEMBRANE ABC TRANSPORTER PERMEASE PROTEIN YJFF"/>
    <property type="match status" value="1"/>
</dbReference>
<feature type="transmembrane region" description="Helical" evidence="6">
    <location>
        <begin position="20"/>
        <end position="36"/>
    </location>
</feature>
<dbReference type="InterPro" id="IPR001851">
    <property type="entry name" value="ABC_transp_permease"/>
</dbReference>
<dbReference type="Proteomes" id="UP001057868">
    <property type="component" value="Unassembled WGS sequence"/>
</dbReference>
<comment type="caution">
    <text evidence="7">The sequence shown here is derived from an EMBL/GenBank/DDBJ whole genome shotgun (WGS) entry which is preliminary data.</text>
</comment>
<comment type="subcellular location">
    <subcellularLocation>
        <location evidence="1">Cell membrane</location>
        <topology evidence="1">Multi-pass membrane protein</topology>
    </subcellularLocation>
</comment>
<evidence type="ECO:0000256" key="6">
    <source>
        <dbReference type="SAM" id="Phobius"/>
    </source>
</evidence>
<feature type="transmembrane region" description="Helical" evidence="6">
    <location>
        <begin position="99"/>
        <end position="119"/>
    </location>
</feature>